<gene>
    <name evidence="1" type="ORF">THITH_04745</name>
</gene>
<evidence type="ECO:0000313" key="1">
    <source>
        <dbReference type="EMBL" id="AHE99948.1"/>
    </source>
</evidence>
<name>W0DSI3_9GAMM</name>
<sequence length="77" mass="9067">MAGAGDHDEMDIEIFRLDPEGRWVLYPVRPGQRSGWTMSDSMCPWWWFFPLLIWKPQRTLDMWSGVNQGARKRLLSG</sequence>
<dbReference type="KEGG" id="tti:THITH_04745"/>
<dbReference type="Proteomes" id="UP000005289">
    <property type="component" value="Chromosome"/>
</dbReference>
<evidence type="ECO:0000313" key="2">
    <source>
        <dbReference type="Proteomes" id="UP000005289"/>
    </source>
</evidence>
<organism evidence="1 2">
    <name type="scientific">Thioalkalivibrio paradoxus ARh 1</name>
    <dbReference type="NCBI Taxonomy" id="713585"/>
    <lineage>
        <taxon>Bacteria</taxon>
        <taxon>Pseudomonadati</taxon>
        <taxon>Pseudomonadota</taxon>
        <taxon>Gammaproteobacteria</taxon>
        <taxon>Chromatiales</taxon>
        <taxon>Ectothiorhodospiraceae</taxon>
        <taxon>Thioalkalivibrio</taxon>
    </lineage>
</organism>
<proteinExistence type="predicted"/>
<protein>
    <submittedName>
        <fullName evidence="1">Uncharacterized protein</fullName>
    </submittedName>
</protein>
<reference evidence="1 2" key="1">
    <citation type="submission" date="2013-12" db="EMBL/GenBank/DDBJ databases">
        <authorList>
            <consortium name="DOE Joint Genome Institute"/>
            <person name="Muyzer G."/>
            <person name="Huntemann M."/>
            <person name="Han J."/>
            <person name="Chen A."/>
            <person name="Kyrpides N."/>
            <person name="Mavromatis K."/>
            <person name="Markowitz V."/>
            <person name="Palaniappan K."/>
            <person name="Ivanova N."/>
            <person name="Schaumberg A."/>
            <person name="Pati A."/>
            <person name="Liolios K."/>
            <person name="Nordberg H.P."/>
            <person name="Cantor M.N."/>
            <person name="Hua S.X."/>
            <person name="Woyke T."/>
        </authorList>
    </citation>
    <scope>NUCLEOTIDE SEQUENCE [LARGE SCALE GENOMIC DNA]</scope>
    <source>
        <strain evidence="1 2">ARh 1</strain>
    </source>
</reference>
<dbReference type="EMBL" id="CP007029">
    <property type="protein sequence ID" value="AHE99948.1"/>
    <property type="molecule type" value="Genomic_DNA"/>
</dbReference>
<keyword evidence="2" id="KW-1185">Reference proteome</keyword>
<dbReference type="HOGENOM" id="CLU_2636951_0_0_6"/>
<accession>W0DSI3</accession>
<dbReference type="AlphaFoldDB" id="W0DSI3"/>